<dbReference type="Proteomes" id="UP000886653">
    <property type="component" value="Unassembled WGS sequence"/>
</dbReference>
<accession>A0A9P6NGZ4</accession>
<evidence type="ECO:0000256" key="1">
    <source>
        <dbReference type="SAM" id="MobiDB-lite"/>
    </source>
</evidence>
<sequence length="139" mass="15518">MSVLLAASAMYSLEKHNHNYVVFIIESNTLVTSHNVTFKEENFPFRKLEHFDISHLSSDDDEPQPLSDPTTPVLPHIEEQDDNASDPGGVGVHQDDIDLDIQQLGLQDTNANTADDQPWEDHQDEGEGMAEEIAIDPPQ</sequence>
<feature type="compositionally biased region" description="Acidic residues" evidence="1">
    <location>
        <begin position="122"/>
        <end position="139"/>
    </location>
</feature>
<dbReference type="EMBL" id="MU167305">
    <property type="protein sequence ID" value="KAG0144017.1"/>
    <property type="molecule type" value="Genomic_DNA"/>
</dbReference>
<evidence type="ECO:0000313" key="3">
    <source>
        <dbReference type="Proteomes" id="UP000886653"/>
    </source>
</evidence>
<gene>
    <name evidence="2" type="ORF">CROQUDRAFT_95614</name>
</gene>
<dbReference type="AlphaFoldDB" id="A0A9P6NGZ4"/>
<evidence type="ECO:0000313" key="2">
    <source>
        <dbReference type="EMBL" id="KAG0144017.1"/>
    </source>
</evidence>
<keyword evidence="3" id="KW-1185">Reference proteome</keyword>
<name>A0A9P6NGZ4_9BASI</name>
<proteinExistence type="predicted"/>
<comment type="caution">
    <text evidence="2">The sequence shown here is derived from an EMBL/GenBank/DDBJ whole genome shotgun (WGS) entry which is preliminary data.</text>
</comment>
<organism evidence="2 3">
    <name type="scientific">Cronartium quercuum f. sp. fusiforme G11</name>
    <dbReference type="NCBI Taxonomy" id="708437"/>
    <lineage>
        <taxon>Eukaryota</taxon>
        <taxon>Fungi</taxon>
        <taxon>Dikarya</taxon>
        <taxon>Basidiomycota</taxon>
        <taxon>Pucciniomycotina</taxon>
        <taxon>Pucciniomycetes</taxon>
        <taxon>Pucciniales</taxon>
        <taxon>Coleosporiaceae</taxon>
        <taxon>Cronartium</taxon>
    </lineage>
</organism>
<reference evidence="2" key="1">
    <citation type="submission" date="2013-11" db="EMBL/GenBank/DDBJ databases">
        <title>Genome sequence of the fusiform rust pathogen reveals effectors for host alternation and coevolution with pine.</title>
        <authorList>
            <consortium name="DOE Joint Genome Institute"/>
            <person name="Smith K."/>
            <person name="Pendleton A."/>
            <person name="Kubisiak T."/>
            <person name="Anderson C."/>
            <person name="Salamov A."/>
            <person name="Aerts A."/>
            <person name="Riley R."/>
            <person name="Clum A."/>
            <person name="Lindquist E."/>
            <person name="Ence D."/>
            <person name="Campbell M."/>
            <person name="Kronenberg Z."/>
            <person name="Feau N."/>
            <person name="Dhillon B."/>
            <person name="Hamelin R."/>
            <person name="Burleigh J."/>
            <person name="Smith J."/>
            <person name="Yandell M."/>
            <person name="Nelson C."/>
            <person name="Grigoriev I."/>
            <person name="Davis J."/>
        </authorList>
    </citation>
    <scope>NUCLEOTIDE SEQUENCE</scope>
    <source>
        <strain evidence="2">G11</strain>
    </source>
</reference>
<protein>
    <submittedName>
        <fullName evidence="2">Uncharacterized protein</fullName>
    </submittedName>
</protein>
<feature type="region of interest" description="Disordered" evidence="1">
    <location>
        <begin position="54"/>
        <end position="139"/>
    </location>
</feature>